<proteinExistence type="predicted"/>
<feature type="domain" description="ER-bound oxygenase mpaB/mpaB'/Rubber oxygenase catalytic" evidence="2">
    <location>
        <begin position="118"/>
        <end position="340"/>
    </location>
</feature>
<dbReference type="AlphaFoldDB" id="A0A3M4K2X6"/>
<name>A0A3M4K2X6_PSESF</name>
<dbReference type="Pfam" id="PF09995">
    <property type="entry name" value="MPAB_Lcp_cat"/>
    <property type="match status" value="1"/>
</dbReference>
<dbReference type="Proteomes" id="UP000273140">
    <property type="component" value="Unassembled WGS sequence"/>
</dbReference>
<dbReference type="PANTHER" id="PTHR36151">
    <property type="entry name" value="BLR2777 PROTEIN"/>
    <property type="match status" value="1"/>
</dbReference>
<dbReference type="InterPro" id="IPR018713">
    <property type="entry name" value="MPAB/Lcp_cat_dom"/>
</dbReference>
<accession>A0A3M4K2X6</accession>
<comment type="caution">
    <text evidence="3">The sequence shown here is derived from an EMBL/GenBank/DDBJ whole genome shotgun (WGS) entry which is preliminary data.</text>
</comment>
<evidence type="ECO:0000313" key="4">
    <source>
        <dbReference type="Proteomes" id="UP000273140"/>
    </source>
</evidence>
<evidence type="ECO:0000313" key="3">
    <source>
        <dbReference type="EMBL" id="RMQ23600.1"/>
    </source>
</evidence>
<dbReference type="EMBL" id="RBRB01000428">
    <property type="protein sequence ID" value="RMQ23600.1"/>
    <property type="molecule type" value="Genomic_DNA"/>
</dbReference>
<gene>
    <name evidence="3" type="ORF">ALQ07_100621</name>
</gene>
<evidence type="ECO:0000259" key="2">
    <source>
        <dbReference type="Pfam" id="PF09995"/>
    </source>
</evidence>
<reference evidence="3 4" key="1">
    <citation type="submission" date="2018-08" db="EMBL/GenBank/DDBJ databases">
        <title>Recombination of ecologically and evolutionarily significant loci maintains genetic cohesion in the Pseudomonas syringae species complex.</title>
        <authorList>
            <person name="Dillon M."/>
            <person name="Thakur S."/>
            <person name="Almeida R.N.D."/>
            <person name="Weir B.S."/>
            <person name="Guttman D.S."/>
        </authorList>
    </citation>
    <scope>NUCLEOTIDE SEQUENCE [LARGE SCALE GENOMIC DNA]</scope>
    <source>
        <strain evidence="3 4">ICMP 19074</strain>
    </source>
</reference>
<sequence length="364" mass="40517">MRTLSLWERTCPRKLYFGRYIFSGCTGPFANNADRRPGRSHALRAEAPSRWPSGHVLNSERVTDAKRAPPPMHEPDMEFIRTRIETQVISLTGLALGQLDLENPKGDPGLFGPQSVCWKVHGDFTSMLVGGISALMLQALHPLALAGIWDHSSFRQDMLGRLRRTGQFLSGTTYGSTQDANWLIDKVRAIHLNVTGTAPDGRPYAASDPDLLTWVHVAEVSSFLAAHLRYRNPALSLADQDLYYAETALIAERLGARNVPRSRQAIADYLADIRGQLVCDERSREVLRLLLDAPAPNWLAKPFGVLMMRAGVDLLPIWASEMLDVTQGPVQRRLIRLGVNNTAPILRWAVRDGSAQRAKRRMGV</sequence>
<evidence type="ECO:0000256" key="1">
    <source>
        <dbReference type="SAM" id="MobiDB-lite"/>
    </source>
</evidence>
<dbReference type="GO" id="GO:0016491">
    <property type="term" value="F:oxidoreductase activity"/>
    <property type="evidence" value="ECO:0007669"/>
    <property type="project" value="InterPro"/>
</dbReference>
<feature type="region of interest" description="Disordered" evidence="1">
    <location>
        <begin position="36"/>
        <end position="55"/>
    </location>
</feature>
<organism evidence="3 4">
    <name type="scientific">Pseudomonas syringae pv. actinidiae</name>
    <dbReference type="NCBI Taxonomy" id="103796"/>
    <lineage>
        <taxon>Bacteria</taxon>
        <taxon>Pseudomonadati</taxon>
        <taxon>Pseudomonadota</taxon>
        <taxon>Gammaproteobacteria</taxon>
        <taxon>Pseudomonadales</taxon>
        <taxon>Pseudomonadaceae</taxon>
        <taxon>Pseudomonas</taxon>
        <taxon>Pseudomonas syringae</taxon>
    </lineage>
</organism>
<protein>
    <recommendedName>
        <fullName evidence="2">ER-bound oxygenase mpaB/mpaB'/Rubber oxygenase catalytic domain-containing protein</fullName>
    </recommendedName>
</protein>
<dbReference type="PANTHER" id="PTHR36151:SF3">
    <property type="entry name" value="ER-BOUND OXYGENASE MPAB_MPAB'_RUBBER OXYGENASE CATALYTIC DOMAIN-CONTAINING PROTEIN"/>
    <property type="match status" value="1"/>
</dbReference>